<evidence type="ECO:0000313" key="3">
    <source>
        <dbReference type="Proteomes" id="UP000886653"/>
    </source>
</evidence>
<gene>
    <name evidence="2" type="ORF">CROQUDRAFT_102399</name>
</gene>
<dbReference type="EMBL" id="MU167998">
    <property type="protein sequence ID" value="KAG0138992.1"/>
    <property type="molecule type" value="Genomic_DNA"/>
</dbReference>
<evidence type="ECO:0000313" key="2">
    <source>
        <dbReference type="EMBL" id="KAG0138992.1"/>
    </source>
</evidence>
<keyword evidence="3" id="KW-1185">Reference proteome</keyword>
<protein>
    <submittedName>
        <fullName evidence="2">Uncharacterized protein</fullName>
    </submittedName>
</protein>
<sequence>MFLDHFGAPHRSIPSSFILDGIFPTDRAPPPTDDNLNMASKPPTPPHLLAPYKSVDFFMKMPSMMKHSVVTLDATGTKFISWKA</sequence>
<accession>A0A9P6N771</accession>
<dbReference type="Proteomes" id="UP000886653">
    <property type="component" value="Unassembled WGS sequence"/>
</dbReference>
<feature type="region of interest" description="Disordered" evidence="1">
    <location>
        <begin position="24"/>
        <end position="44"/>
    </location>
</feature>
<name>A0A9P6N771_9BASI</name>
<reference evidence="2" key="1">
    <citation type="submission" date="2013-11" db="EMBL/GenBank/DDBJ databases">
        <title>Genome sequence of the fusiform rust pathogen reveals effectors for host alternation and coevolution with pine.</title>
        <authorList>
            <consortium name="DOE Joint Genome Institute"/>
            <person name="Smith K."/>
            <person name="Pendleton A."/>
            <person name="Kubisiak T."/>
            <person name="Anderson C."/>
            <person name="Salamov A."/>
            <person name="Aerts A."/>
            <person name="Riley R."/>
            <person name="Clum A."/>
            <person name="Lindquist E."/>
            <person name="Ence D."/>
            <person name="Campbell M."/>
            <person name="Kronenberg Z."/>
            <person name="Feau N."/>
            <person name="Dhillon B."/>
            <person name="Hamelin R."/>
            <person name="Burleigh J."/>
            <person name="Smith J."/>
            <person name="Yandell M."/>
            <person name="Nelson C."/>
            <person name="Grigoriev I."/>
            <person name="Davis J."/>
        </authorList>
    </citation>
    <scope>NUCLEOTIDE SEQUENCE</scope>
    <source>
        <strain evidence="2">G11</strain>
    </source>
</reference>
<proteinExistence type="predicted"/>
<comment type="caution">
    <text evidence="2">The sequence shown here is derived from an EMBL/GenBank/DDBJ whole genome shotgun (WGS) entry which is preliminary data.</text>
</comment>
<dbReference type="AlphaFoldDB" id="A0A9P6N771"/>
<organism evidence="2 3">
    <name type="scientific">Cronartium quercuum f. sp. fusiforme G11</name>
    <dbReference type="NCBI Taxonomy" id="708437"/>
    <lineage>
        <taxon>Eukaryota</taxon>
        <taxon>Fungi</taxon>
        <taxon>Dikarya</taxon>
        <taxon>Basidiomycota</taxon>
        <taxon>Pucciniomycotina</taxon>
        <taxon>Pucciniomycetes</taxon>
        <taxon>Pucciniales</taxon>
        <taxon>Coleosporiaceae</taxon>
        <taxon>Cronartium</taxon>
    </lineage>
</organism>
<evidence type="ECO:0000256" key="1">
    <source>
        <dbReference type="SAM" id="MobiDB-lite"/>
    </source>
</evidence>